<dbReference type="InterPro" id="IPR027057">
    <property type="entry name" value="CAXX_Prtase_1"/>
</dbReference>
<keyword evidence="2 15" id="KW-0645">Protease</keyword>
<dbReference type="GeneID" id="28989803"/>
<keyword evidence="5 15" id="KW-0378">Hydrolase</keyword>
<dbReference type="FunCoup" id="A0A162UP37">
    <property type="interactions" value="727"/>
</dbReference>
<dbReference type="AlphaFoldDB" id="A0A162UP37"/>
<reference evidence="19" key="1">
    <citation type="submission" date="2015-06" db="EMBL/GenBank/DDBJ databases">
        <title>Expansion of signal transduction pathways in fungi by whole-genome duplication.</title>
        <authorList>
            <consortium name="DOE Joint Genome Institute"/>
            <person name="Corrochano L.M."/>
            <person name="Kuo A."/>
            <person name="Marcet-Houben M."/>
            <person name="Polaino S."/>
            <person name="Salamov A."/>
            <person name="Villalobos J.M."/>
            <person name="Alvarez M.I."/>
            <person name="Avalos J."/>
            <person name="Benito E.P."/>
            <person name="Benoit I."/>
            <person name="Burger G."/>
            <person name="Camino L.P."/>
            <person name="Canovas D."/>
            <person name="Cerda-Olmedo E."/>
            <person name="Cheng J.-F."/>
            <person name="Dominguez A."/>
            <person name="Elias M."/>
            <person name="Eslava A.P."/>
            <person name="Glaser F."/>
            <person name="Grimwood J."/>
            <person name="Gutierrez G."/>
            <person name="Heitman J."/>
            <person name="Henrissat B."/>
            <person name="Iturriaga E.A."/>
            <person name="Lang B.F."/>
            <person name="Lavin J.L."/>
            <person name="Lee S."/>
            <person name="Li W."/>
            <person name="Lindquist E."/>
            <person name="Lopez-Garcia S."/>
            <person name="Luque E.M."/>
            <person name="Marcos A.T."/>
            <person name="Martin J."/>
            <person name="McCluskey K."/>
            <person name="Medina H.R."/>
            <person name="Miralles-Duran A."/>
            <person name="Miyazaki A."/>
            <person name="Munoz-Torres E."/>
            <person name="Oguiza J.A."/>
            <person name="Ohm R."/>
            <person name="Olmedo M."/>
            <person name="Orejas M."/>
            <person name="Ortiz-Castellanos L."/>
            <person name="Pisabarro A.G."/>
            <person name="Rodriguez-Romero J."/>
            <person name="Ruiz-Herrera J."/>
            <person name="Ruiz-Vazquez R."/>
            <person name="Sanz C."/>
            <person name="Schackwitz W."/>
            <person name="Schmutz J."/>
            <person name="Shahriari M."/>
            <person name="Shelest E."/>
            <person name="Silva-Franco F."/>
            <person name="Soanes D."/>
            <person name="Syed K."/>
            <person name="Tagua V.G."/>
            <person name="Talbot N.J."/>
            <person name="Thon M."/>
            <person name="De vries R.P."/>
            <person name="Wiebenga A."/>
            <person name="Yadav J.S."/>
            <person name="Braun E.L."/>
            <person name="Baker S."/>
            <person name="Garre V."/>
            <person name="Horwitz B."/>
            <person name="Torres-Martinez S."/>
            <person name="Idnurm A."/>
            <person name="Herrera-Estrella A."/>
            <person name="Gabaldon T."/>
            <person name="Grigoriev I.V."/>
        </authorList>
    </citation>
    <scope>NUCLEOTIDE SEQUENCE [LARGE SCALE GENOMIC DNA]</scope>
    <source>
        <strain evidence="19">NRRL 1555(-)</strain>
    </source>
</reference>
<evidence type="ECO:0000256" key="6">
    <source>
        <dbReference type="ARBA" id="ARBA00022824"/>
    </source>
</evidence>
<dbReference type="GO" id="GO:0046872">
    <property type="term" value="F:metal ion binding"/>
    <property type="evidence" value="ECO:0007669"/>
    <property type="project" value="UniProtKB-UniRule"/>
</dbReference>
<evidence type="ECO:0000256" key="13">
    <source>
        <dbReference type="PIRSR" id="PIRSR627057-1"/>
    </source>
</evidence>
<sequence length="445" mass="51266">MDFSIIQPLLDGINYKAYVVGFSIAVYFFEQYLNLRQYRRYLLTERPSDLADIVSQEDFAKAQSYNLEKSQFGFIENAYKQIETVAMLSLDFLPFIWDFSGRLMLSVAAYGPEYEIVQSIVFTILFSTISTLSSMPFSLYSTFVIEQRHGFNKQTLGLFFMDAIKSHIIMVVIMVPFLGGFLRIIRSTGDNFYLYIWVAMLLFQFVMINLYPTLIQPLFNKLTPLEDGDLKSKIEALAARINFPLKKLYVIDGSKRSSHSNAYFYGFGKNKHIVLFDTLIDHSSEEEICAVLAHELGHWAMSHTLRILASSQMYLFLVFWLFSFAIHSEHLYHDFGFSTMPTLIGFLLFQFAFSPLDSVINFLMHVYQRKNEFEADAYALKLGYAATLRSALIKLSIKNLGGFNIDPWYSAWNHSHPSLTERLKALGVEPTSDTPITQEETKKEQ</sequence>
<evidence type="ECO:0000256" key="8">
    <source>
        <dbReference type="ARBA" id="ARBA00022989"/>
    </source>
</evidence>
<evidence type="ECO:0000256" key="9">
    <source>
        <dbReference type="ARBA" id="ARBA00023049"/>
    </source>
</evidence>
<dbReference type="Gene3D" id="3.30.2010.10">
    <property type="entry name" value="Metalloproteases ('zincins'), catalytic domain"/>
    <property type="match status" value="1"/>
</dbReference>
<dbReference type="RefSeq" id="XP_018294773.1">
    <property type="nucleotide sequence ID" value="XM_018428897.1"/>
</dbReference>
<keyword evidence="9 15" id="KW-0482">Metalloprotease</keyword>
<accession>A0A162UP37</accession>
<evidence type="ECO:0000256" key="1">
    <source>
        <dbReference type="ARBA" id="ARBA00004477"/>
    </source>
</evidence>
<feature type="binding site" evidence="14">
    <location>
        <position position="298"/>
    </location>
    <ligand>
        <name>Zn(2+)</name>
        <dbReference type="ChEBI" id="CHEBI:29105"/>
        <note>catalytic</note>
    </ligand>
</feature>
<keyword evidence="4 14" id="KW-0479">Metal-binding</keyword>
<keyword evidence="19" id="KW-1185">Reference proteome</keyword>
<evidence type="ECO:0000259" key="16">
    <source>
        <dbReference type="Pfam" id="PF01435"/>
    </source>
</evidence>
<evidence type="ECO:0000256" key="7">
    <source>
        <dbReference type="ARBA" id="ARBA00022833"/>
    </source>
</evidence>
<evidence type="ECO:0000256" key="10">
    <source>
        <dbReference type="ARBA" id="ARBA00023136"/>
    </source>
</evidence>
<dbReference type="VEuPathDB" id="FungiDB:PHYBLDRAFT_122918"/>
<feature type="domain" description="CAAX prenyl protease 1 N-terminal" evidence="17">
    <location>
        <begin position="37"/>
        <end position="221"/>
    </location>
</feature>
<feature type="active site" description="Proton donor" evidence="13">
    <location>
        <position position="376"/>
    </location>
</feature>
<keyword evidence="8 15" id="KW-1133">Transmembrane helix</keyword>
<feature type="transmembrane region" description="Helical" evidence="15">
    <location>
        <begin position="166"/>
        <end position="186"/>
    </location>
</feature>
<keyword evidence="3 15" id="KW-0812">Transmembrane</keyword>
<keyword evidence="6 15" id="KW-0256">Endoplasmic reticulum</keyword>
<proteinExistence type="inferred from homology"/>
<keyword evidence="7 14" id="KW-0862">Zinc</keyword>
<dbReference type="CDD" id="cd07343">
    <property type="entry name" value="M48A_Zmpste24p_like"/>
    <property type="match status" value="1"/>
</dbReference>
<evidence type="ECO:0000256" key="15">
    <source>
        <dbReference type="RuleBase" id="RU366005"/>
    </source>
</evidence>
<protein>
    <recommendedName>
        <fullName evidence="15">CAAX prenyl protease</fullName>
        <ecNumber evidence="15">3.4.24.84</ecNumber>
    </recommendedName>
</protein>
<dbReference type="EMBL" id="KV440975">
    <property type="protein sequence ID" value="OAD76733.1"/>
    <property type="molecule type" value="Genomic_DNA"/>
</dbReference>
<evidence type="ECO:0000313" key="18">
    <source>
        <dbReference type="EMBL" id="OAD76733.1"/>
    </source>
</evidence>
<comment type="similarity">
    <text evidence="12 15">Belongs to the peptidase M48A family.</text>
</comment>
<name>A0A162UP37_PHYB8</name>
<dbReference type="InterPro" id="IPR032456">
    <property type="entry name" value="Peptidase_M48_N"/>
</dbReference>
<dbReference type="OrthoDB" id="360839at2759"/>
<evidence type="ECO:0000256" key="14">
    <source>
        <dbReference type="PIRSR" id="PIRSR627057-2"/>
    </source>
</evidence>
<evidence type="ECO:0000259" key="17">
    <source>
        <dbReference type="Pfam" id="PF16491"/>
    </source>
</evidence>
<evidence type="ECO:0000256" key="4">
    <source>
        <dbReference type="ARBA" id="ARBA00022723"/>
    </source>
</evidence>
<evidence type="ECO:0000256" key="5">
    <source>
        <dbReference type="ARBA" id="ARBA00022801"/>
    </source>
</evidence>
<dbReference type="EC" id="3.4.24.84" evidence="15"/>
<feature type="active site" evidence="13">
    <location>
        <position position="295"/>
    </location>
</feature>
<evidence type="ECO:0000256" key="2">
    <source>
        <dbReference type="ARBA" id="ARBA00022670"/>
    </source>
</evidence>
<comment type="catalytic activity">
    <reaction evidence="11 15">
        <text>Hydrolyzes the peptide bond -P2-(S-farnesyl or geranylgeranyl)C-P1'-P2'-P3'-COOH where P1' and P2' are amino acids with aliphatic side chains and P3' is any C-terminal residue.</text>
        <dbReference type="EC" id="3.4.24.84"/>
    </reaction>
</comment>
<evidence type="ECO:0000256" key="12">
    <source>
        <dbReference type="ARBA" id="ARBA00060927"/>
    </source>
</evidence>
<dbReference type="Pfam" id="PF16491">
    <property type="entry name" value="Peptidase_M48_N"/>
    <property type="match status" value="1"/>
</dbReference>
<dbReference type="GO" id="GO:0004222">
    <property type="term" value="F:metalloendopeptidase activity"/>
    <property type="evidence" value="ECO:0007669"/>
    <property type="project" value="UniProtKB-UniRule"/>
</dbReference>
<dbReference type="GO" id="GO:0071586">
    <property type="term" value="P:CAAX-box protein processing"/>
    <property type="evidence" value="ECO:0007669"/>
    <property type="project" value="UniProtKB-UniRule"/>
</dbReference>
<evidence type="ECO:0000256" key="11">
    <source>
        <dbReference type="ARBA" id="ARBA00044456"/>
    </source>
</evidence>
<feature type="transmembrane region" description="Helical" evidence="15">
    <location>
        <begin position="313"/>
        <end position="332"/>
    </location>
</feature>
<dbReference type="PANTHER" id="PTHR10120">
    <property type="entry name" value="CAAX PRENYL PROTEASE 1"/>
    <property type="match status" value="1"/>
</dbReference>
<feature type="binding site" evidence="14">
    <location>
        <position position="294"/>
    </location>
    <ligand>
        <name>Zn(2+)</name>
        <dbReference type="ChEBI" id="CHEBI:29105"/>
        <note>catalytic</note>
    </ligand>
</feature>
<evidence type="ECO:0000313" key="19">
    <source>
        <dbReference type="Proteomes" id="UP000077315"/>
    </source>
</evidence>
<dbReference type="Proteomes" id="UP000077315">
    <property type="component" value="Unassembled WGS sequence"/>
</dbReference>
<dbReference type="Pfam" id="PF01435">
    <property type="entry name" value="Peptidase_M48"/>
    <property type="match status" value="1"/>
</dbReference>
<feature type="transmembrane region" description="Helical" evidence="15">
    <location>
        <begin position="344"/>
        <end position="364"/>
    </location>
</feature>
<feature type="transmembrane region" description="Helical" evidence="15">
    <location>
        <begin position="192"/>
        <end position="211"/>
    </location>
</feature>
<feature type="transmembrane region" description="Helical" evidence="15">
    <location>
        <begin position="116"/>
        <end position="145"/>
    </location>
</feature>
<dbReference type="InParanoid" id="A0A162UP37"/>
<feature type="domain" description="Peptidase M48" evidence="16">
    <location>
        <begin position="224"/>
        <end position="426"/>
    </location>
</feature>
<keyword evidence="10 15" id="KW-0472">Membrane</keyword>
<comment type="cofactor">
    <cofactor evidence="14 15">
        <name>Zn(2+)</name>
        <dbReference type="ChEBI" id="CHEBI:29105"/>
    </cofactor>
    <text evidence="14 15">Binds 1 zinc ion per subunit.</text>
</comment>
<dbReference type="FunFam" id="3.30.2010.10:FF:000002">
    <property type="entry name" value="CAAX prenyl protease"/>
    <property type="match status" value="1"/>
</dbReference>
<comment type="subcellular location">
    <subcellularLocation>
        <location evidence="1 15">Endoplasmic reticulum membrane</location>
        <topology evidence="1 15">Multi-pass membrane protein</topology>
    </subcellularLocation>
</comment>
<organism evidence="18 19">
    <name type="scientific">Phycomyces blakesleeanus (strain ATCC 8743b / DSM 1359 / FGSC 10004 / NBRC 33097 / NRRL 1555)</name>
    <dbReference type="NCBI Taxonomy" id="763407"/>
    <lineage>
        <taxon>Eukaryota</taxon>
        <taxon>Fungi</taxon>
        <taxon>Fungi incertae sedis</taxon>
        <taxon>Mucoromycota</taxon>
        <taxon>Mucoromycotina</taxon>
        <taxon>Mucoromycetes</taxon>
        <taxon>Mucorales</taxon>
        <taxon>Phycomycetaceae</taxon>
        <taxon>Phycomyces</taxon>
    </lineage>
</organism>
<dbReference type="InterPro" id="IPR001915">
    <property type="entry name" value="Peptidase_M48"/>
</dbReference>
<gene>
    <name evidence="18" type="ORF">PHYBLDRAFT_122918</name>
</gene>
<dbReference type="STRING" id="763407.A0A162UP37"/>
<evidence type="ECO:0000256" key="3">
    <source>
        <dbReference type="ARBA" id="ARBA00022692"/>
    </source>
</evidence>
<comment type="function">
    <text evidence="15">Proteolytically removes the C-terminal three residues of farnesylated proteins.</text>
</comment>
<feature type="binding site" evidence="14">
    <location>
        <position position="372"/>
    </location>
    <ligand>
        <name>Zn(2+)</name>
        <dbReference type="ChEBI" id="CHEBI:29105"/>
        <note>catalytic</note>
    </ligand>
</feature>
<dbReference type="GO" id="GO:0005789">
    <property type="term" value="C:endoplasmic reticulum membrane"/>
    <property type="evidence" value="ECO:0007669"/>
    <property type="project" value="UniProtKB-SubCell"/>
</dbReference>